<organism evidence="1 2">
    <name type="scientific">Ligilactobacillus salivarius</name>
    <dbReference type="NCBI Taxonomy" id="1624"/>
    <lineage>
        <taxon>Bacteria</taxon>
        <taxon>Bacillati</taxon>
        <taxon>Bacillota</taxon>
        <taxon>Bacilli</taxon>
        <taxon>Lactobacillales</taxon>
        <taxon>Lactobacillaceae</taxon>
        <taxon>Ligilactobacillus</taxon>
    </lineage>
</organism>
<name>A0AAQ3F0V5_9LACO</name>
<dbReference type="RefSeq" id="WP_283536501.1">
    <property type="nucleotide sequence ID" value="NZ_CP114509.1"/>
</dbReference>
<protein>
    <submittedName>
        <fullName evidence="1">Uncharacterized protein</fullName>
    </submittedName>
</protein>
<proteinExistence type="predicted"/>
<dbReference type="AlphaFoldDB" id="A0AAQ3F0V5"/>
<evidence type="ECO:0000313" key="2">
    <source>
        <dbReference type="Proteomes" id="UP001224533"/>
    </source>
</evidence>
<gene>
    <name evidence="1" type="ORF">O2U02_02840</name>
</gene>
<evidence type="ECO:0000313" key="1">
    <source>
        <dbReference type="EMBL" id="WHS18168.1"/>
    </source>
</evidence>
<dbReference type="EMBL" id="CP114509">
    <property type="protein sequence ID" value="WHS18168.1"/>
    <property type="molecule type" value="Genomic_DNA"/>
</dbReference>
<dbReference type="Proteomes" id="UP001224533">
    <property type="component" value="Chromosome"/>
</dbReference>
<reference evidence="1 2" key="1">
    <citation type="submission" date="2022-12" db="EMBL/GenBank/DDBJ databases">
        <title>Assessment of beneficial effects and identification of host adaptation-associated genes of Ligilactobacillus salivarius isolated from Meles meles.</title>
        <authorList>
            <person name="Wang Y."/>
        </authorList>
    </citation>
    <scope>NUCLEOTIDE SEQUENCE [LARGE SCALE GENOMIC DNA]</scope>
    <source>
        <strain evidence="1 2">S35</strain>
    </source>
</reference>
<accession>A0AAQ3F0V5</accession>
<sequence length="77" mass="8829">MENVKSLNSLSYLKVITQTENVNIEFEDLVEEKVIWYFGKKISSLVYYAKTVLNKEDDKPVCPNVATPCISMDILIL</sequence>